<sequence length="23" mass="2688">MTIKKMFITAISKPQQIVTNFTF</sequence>
<organism evidence="1">
    <name type="scientific">Arundo donax</name>
    <name type="common">Giant reed</name>
    <name type="synonym">Donax arundinaceus</name>
    <dbReference type="NCBI Taxonomy" id="35708"/>
    <lineage>
        <taxon>Eukaryota</taxon>
        <taxon>Viridiplantae</taxon>
        <taxon>Streptophyta</taxon>
        <taxon>Embryophyta</taxon>
        <taxon>Tracheophyta</taxon>
        <taxon>Spermatophyta</taxon>
        <taxon>Magnoliopsida</taxon>
        <taxon>Liliopsida</taxon>
        <taxon>Poales</taxon>
        <taxon>Poaceae</taxon>
        <taxon>PACMAD clade</taxon>
        <taxon>Arundinoideae</taxon>
        <taxon>Arundineae</taxon>
        <taxon>Arundo</taxon>
    </lineage>
</organism>
<protein>
    <submittedName>
        <fullName evidence="1">Uncharacterized protein</fullName>
    </submittedName>
</protein>
<reference evidence="1" key="2">
    <citation type="journal article" date="2015" name="Data Brief">
        <title>Shoot transcriptome of the giant reed, Arundo donax.</title>
        <authorList>
            <person name="Barrero R.A."/>
            <person name="Guerrero F.D."/>
            <person name="Moolhuijzen P."/>
            <person name="Goolsby J.A."/>
            <person name="Tidwell J."/>
            <person name="Bellgard S.E."/>
            <person name="Bellgard M.I."/>
        </authorList>
    </citation>
    <scope>NUCLEOTIDE SEQUENCE</scope>
    <source>
        <tissue evidence="1">Shoot tissue taken approximately 20 cm above the soil surface</tissue>
    </source>
</reference>
<evidence type="ECO:0000313" key="1">
    <source>
        <dbReference type="EMBL" id="JAD29772.1"/>
    </source>
</evidence>
<name>A0A0A8Z4J0_ARUDO</name>
<reference evidence="1" key="1">
    <citation type="submission" date="2014-09" db="EMBL/GenBank/DDBJ databases">
        <authorList>
            <person name="Magalhaes I.L.F."/>
            <person name="Oliveira U."/>
            <person name="Santos F.R."/>
            <person name="Vidigal T.H.D.A."/>
            <person name="Brescovit A.D."/>
            <person name="Santos A.J."/>
        </authorList>
    </citation>
    <scope>NUCLEOTIDE SEQUENCE</scope>
    <source>
        <tissue evidence="1">Shoot tissue taken approximately 20 cm above the soil surface</tissue>
    </source>
</reference>
<dbReference type="EMBL" id="GBRH01268123">
    <property type="protein sequence ID" value="JAD29772.1"/>
    <property type="molecule type" value="Transcribed_RNA"/>
</dbReference>
<accession>A0A0A8Z4J0</accession>
<dbReference type="AlphaFoldDB" id="A0A0A8Z4J0"/>
<proteinExistence type="predicted"/>